<evidence type="ECO:0000313" key="4">
    <source>
        <dbReference type="EMBL" id="SDW04580.1"/>
    </source>
</evidence>
<dbReference type="EMBL" id="BNAB01000001">
    <property type="protein sequence ID" value="GHD98861.1"/>
    <property type="molecule type" value="Genomic_DNA"/>
</dbReference>
<reference evidence="4 5" key="2">
    <citation type="submission" date="2016-10" db="EMBL/GenBank/DDBJ databases">
        <authorList>
            <person name="Varghese N."/>
            <person name="Submissions S."/>
        </authorList>
    </citation>
    <scope>NUCLEOTIDE SEQUENCE [LARGE SCALE GENOMIC DNA]</scope>
    <source>
        <strain evidence="4 5">DSM 24802</strain>
    </source>
</reference>
<evidence type="ECO:0000313" key="3">
    <source>
        <dbReference type="EMBL" id="GHD98861.1"/>
    </source>
</evidence>
<dbReference type="GO" id="GO:0015288">
    <property type="term" value="F:porin activity"/>
    <property type="evidence" value="ECO:0007669"/>
    <property type="project" value="InterPro"/>
</dbReference>
<dbReference type="Pfam" id="PF13609">
    <property type="entry name" value="Porin_4"/>
    <property type="match status" value="1"/>
</dbReference>
<dbReference type="GO" id="GO:0016020">
    <property type="term" value="C:membrane"/>
    <property type="evidence" value="ECO:0007669"/>
    <property type="project" value="InterPro"/>
</dbReference>
<dbReference type="AlphaFoldDB" id="A0AAN4UNA3"/>
<proteinExistence type="predicted"/>
<dbReference type="SUPFAM" id="SSF56935">
    <property type="entry name" value="Porins"/>
    <property type="match status" value="1"/>
</dbReference>
<dbReference type="Proteomes" id="UP000199541">
    <property type="component" value="Unassembled WGS sequence"/>
</dbReference>
<feature type="chain" id="PRO_5042896169" evidence="1">
    <location>
        <begin position="21"/>
        <end position="326"/>
    </location>
</feature>
<reference evidence="3" key="3">
    <citation type="submission" date="2023-06" db="EMBL/GenBank/DDBJ databases">
        <authorList>
            <person name="Sun Q."/>
            <person name="Zhou Y."/>
        </authorList>
    </citation>
    <scope>NUCLEOTIDE SEQUENCE</scope>
    <source>
        <strain evidence="3">CGMCC 1.10859</strain>
    </source>
</reference>
<keyword evidence="1" id="KW-0732">Signal</keyword>
<accession>A0AAN4UNA3</accession>
<feature type="domain" description="Porin" evidence="2">
    <location>
        <begin position="7"/>
        <end position="309"/>
    </location>
</feature>
<comment type="caution">
    <text evidence="3">The sequence shown here is derived from an EMBL/GenBank/DDBJ whole genome shotgun (WGS) entry which is preliminary data.</text>
</comment>
<evidence type="ECO:0000259" key="2">
    <source>
        <dbReference type="Pfam" id="PF13609"/>
    </source>
</evidence>
<dbReference type="EMBL" id="FNOB01000001">
    <property type="protein sequence ID" value="SDW04580.1"/>
    <property type="molecule type" value="Genomic_DNA"/>
</dbReference>
<name>A0AAN4UNA3_9RHOB</name>
<dbReference type="InterPro" id="IPR033900">
    <property type="entry name" value="Gram_neg_porin_domain"/>
</dbReference>
<dbReference type="Gene3D" id="2.40.160.10">
    <property type="entry name" value="Porin"/>
    <property type="match status" value="1"/>
</dbReference>
<sequence>MKKILLATAAVALTAGAASADVTFSGYARAGISYSKPKNGTATTALTDRFRLYLKVDKKTDSGLELGVKTRFQSDSNRANISGTGTGVLQNGASQIWIQQNGVKVEFDNVDGPIEDMPGVYAPTTGLTGLSYGGMVTNYYDAGGTYHSFDWMGNYQGYGANGTYGNASGVQVNYTMGALHAELARGGLATGAGNTSTQAMISYNFGQFTGALGYSTGSYNGSQSRRVVGTVSGKIGPVNLTLGAASNAPVTNGTKGTNVTKYALNAAYTMGAVTMNAYYAHQDKNAPSNAYGVGAKYDLGGAALQGGVAKDPSGATKADFGVIFTF</sequence>
<reference evidence="3" key="1">
    <citation type="journal article" date="2014" name="Int. J. Syst. Evol. Microbiol.">
        <title>Complete genome sequence of Corynebacterium casei LMG S-19264T (=DSM 44701T), isolated from a smear-ripened cheese.</title>
        <authorList>
            <consortium name="US DOE Joint Genome Institute (JGI-PGF)"/>
            <person name="Walter F."/>
            <person name="Albersmeier A."/>
            <person name="Kalinowski J."/>
            <person name="Ruckert C."/>
        </authorList>
    </citation>
    <scope>NUCLEOTIDE SEQUENCE</scope>
    <source>
        <strain evidence="3">CGMCC 1.10859</strain>
    </source>
</reference>
<evidence type="ECO:0000313" key="6">
    <source>
        <dbReference type="Proteomes" id="UP000634647"/>
    </source>
</evidence>
<protein>
    <submittedName>
        <fullName evidence="4">Porin</fullName>
    </submittedName>
</protein>
<feature type="signal peptide" evidence="1">
    <location>
        <begin position="1"/>
        <end position="20"/>
    </location>
</feature>
<dbReference type="Proteomes" id="UP000634647">
    <property type="component" value="Unassembled WGS sequence"/>
</dbReference>
<dbReference type="RefSeq" id="WP_035846703.1">
    <property type="nucleotide sequence ID" value="NZ_BNAB01000001.1"/>
</dbReference>
<evidence type="ECO:0000313" key="5">
    <source>
        <dbReference type="Proteomes" id="UP000199541"/>
    </source>
</evidence>
<evidence type="ECO:0000256" key="1">
    <source>
        <dbReference type="SAM" id="SignalP"/>
    </source>
</evidence>
<gene>
    <name evidence="3" type="ORF">GCM10008024_04070</name>
    <name evidence="4" type="ORF">SAMN05444006_101141</name>
</gene>
<keyword evidence="5" id="KW-1185">Reference proteome</keyword>
<dbReference type="InterPro" id="IPR023614">
    <property type="entry name" value="Porin_dom_sf"/>
</dbReference>
<organism evidence="3 6">
    <name type="scientific">Allgaiera indica</name>
    <dbReference type="NCBI Taxonomy" id="765699"/>
    <lineage>
        <taxon>Bacteria</taxon>
        <taxon>Pseudomonadati</taxon>
        <taxon>Pseudomonadota</taxon>
        <taxon>Alphaproteobacteria</taxon>
        <taxon>Rhodobacterales</taxon>
        <taxon>Paracoccaceae</taxon>
        <taxon>Allgaiera</taxon>
    </lineage>
</organism>